<dbReference type="STRING" id="183.GCA_002009735_04085"/>
<dbReference type="SUPFAM" id="SSF48452">
    <property type="entry name" value="TPR-like"/>
    <property type="match status" value="1"/>
</dbReference>
<dbReference type="PROSITE" id="PS50005">
    <property type="entry name" value="TPR"/>
    <property type="match status" value="1"/>
</dbReference>
<proteinExistence type="predicted"/>
<dbReference type="EMBL" id="JH597773">
    <property type="protein sequence ID" value="EHQ04717.1"/>
    <property type="molecule type" value="Genomic_DNA"/>
</dbReference>
<dbReference type="Proteomes" id="UP000005737">
    <property type="component" value="Unassembled WGS sequence"/>
</dbReference>
<dbReference type="HOGENOM" id="CLU_037611_0_0_12"/>
<protein>
    <submittedName>
        <fullName evidence="2">Uncharacterized protein</fullName>
    </submittedName>
</protein>
<dbReference type="Gene3D" id="1.25.40.10">
    <property type="entry name" value="Tetratricopeptide repeat domain"/>
    <property type="match status" value="1"/>
</dbReference>
<accession>H2CGP1</accession>
<gene>
    <name evidence="2" type="ORF">Lepil_0002</name>
</gene>
<dbReference type="Pfam" id="PF14559">
    <property type="entry name" value="TPR_19"/>
    <property type="match status" value="1"/>
</dbReference>
<name>H2CGP1_9LEPT</name>
<evidence type="ECO:0000256" key="1">
    <source>
        <dbReference type="PROSITE-ProRule" id="PRU00339"/>
    </source>
</evidence>
<keyword evidence="3" id="KW-1185">Reference proteome</keyword>
<organism evidence="2 3">
    <name type="scientific">Leptonema illini DSM 21528</name>
    <dbReference type="NCBI Taxonomy" id="929563"/>
    <lineage>
        <taxon>Bacteria</taxon>
        <taxon>Pseudomonadati</taxon>
        <taxon>Spirochaetota</taxon>
        <taxon>Spirochaetia</taxon>
        <taxon>Leptospirales</taxon>
        <taxon>Leptospiraceae</taxon>
        <taxon>Leptonema</taxon>
    </lineage>
</organism>
<sequence length="486" mass="56777">MKYLNIEAIDLTADDIDFLAGLQKGFPEQAIYTVDLLKDIGISSLKRESFRVIEFNQDRVSTLLKEFLESEMQFLSFMARFDFISIELLNEMISEENTYTSCINKWIAHSLCEQIGTNLEYIRVNDAIKDYILRLKIDVPPVLAEKLRSVAKDYLSRGDFSDRSEYIISLRELLTENPNLNDDRIIPSIYLKTMVDLYNNHKNRYNDVINLADRVLSREEFLDRRFAQEVRYRLCQSLARTRNGRFMEEVHKINGIEHHYLLGFHYRISGRNEDALNRLNKVLQSKPNHSRAKRELVHVYLNIEEYDQALDMASDNYRSEPSNPYLIQSYFTCLIRSQDSTAHREKIEELIQRLQRIRTSAAEEIYINSLAQYQAFTLGDKASAIKCIEDYQETTAEASPYIALTKIEIGIRYKDIGLMRQSLELLGTMNIQNSYLNNLYFLKLATLNAMEGNRPEAERNIQKIVNYPPNIRAKLMSKIESFLPKN</sequence>
<reference evidence="2 3" key="1">
    <citation type="submission" date="2011-10" db="EMBL/GenBank/DDBJ databases">
        <title>The Improved High-Quality Draft genome of Leptonema illini DSM 21528.</title>
        <authorList>
            <consortium name="US DOE Joint Genome Institute (JGI-PGF)"/>
            <person name="Lucas S."/>
            <person name="Copeland A."/>
            <person name="Lapidus A."/>
            <person name="Glavina del Rio T."/>
            <person name="Dalin E."/>
            <person name="Tice H."/>
            <person name="Bruce D."/>
            <person name="Goodwin L."/>
            <person name="Pitluck S."/>
            <person name="Peters L."/>
            <person name="Mikhailova N."/>
            <person name="Held B."/>
            <person name="Kyrpides N."/>
            <person name="Mavromatis K."/>
            <person name="Ivanova N."/>
            <person name="Markowitz V."/>
            <person name="Cheng J.-F."/>
            <person name="Hugenholtz P."/>
            <person name="Woyke T."/>
            <person name="Wu D."/>
            <person name="Gronow S."/>
            <person name="Wellnitz S."/>
            <person name="Brambilla E.-M."/>
            <person name="Klenk H.-P."/>
            <person name="Eisen J.A."/>
        </authorList>
    </citation>
    <scope>NUCLEOTIDE SEQUENCE [LARGE SCALE GENOMIC DNA]</scope>
    <source>
        <strain evidence="2 3">DSM 21528</strain>
    </source>
</reference>
<dbReference type="RefSeq" id="WP_002768691.1">
    <property type="nucleotide sequence ID" value="NZ_JH597773.1"/>
</dbReference>
<dbReference type="InterPro" id="IPR019734">
    <property type="entry name" value="TPR_rpt"/>
</dbReference>
<evidence type="ECO:0000313" key="2">
    <source>
        <dbReference type="EMBL" id="EHQ04717.1"/>
    </source>
</evidence>
<evidence type="ECO:0000313" key="3">
    <source>
        <dbReference type="Proteomes" id="UP000005737"/>
    </source>
</evidence>
<dbReference type="InterPro" id="IPR011990">
    <property type="entry name" value="TPR-like_helical_dom_sf"/>
</dbReference>
<feature type="repeat" description="TPR" evidence="1">
    <location>
        <begin position="256"/>
        <end position="289"/>
    </location>
</feature>
<dbReference type="AlphaFoldDB" id="H2CGP1"/>
<keyword evidence="1" id="KW-0802">TPR repeat</keyword>